<dbReference type="GO" id="GO:0016020">
    <property type="term" value="C:membrane"/>
    <property type="evidence" value="ECO:0007669"/>
    <property type="project" value="UniProtKB-SubCell"/>
</dbReference>
<evidence type="ECO:0000256" key="7">
    <source>
        <dbReference type="SAM" id="Phobius"/>
    </source>
</evidence>
<feature type="transmembrane region" description="Helical" evidence="7">
    <location>
        <begin position="84"/>
        <end position="105"/>
    </location>
</feature>
<dbReference type="AlphaFoldDB" id="A0A098LI80"/>
<feature type="transmembrane region" description="Helical" evidence="7">
    <location>
        <begin position="15"/>
        <end position="36"/>
    </location>
</feature>
<comment type="caution">
    <text evidence="10">The sequence shown here is derived from an EMBL/GenBank/DDBJ whole genome shotgun (WGS) entry which is preliminary data.</text>
</comment>
<evidence type="ECO:0000256" key="4">
    <source>
        <dbReference type="ARBA" id="ARBA00022692"/>
    </source>
</evidence>
<proteinExistence type="inferred from homology"/>
<dbReference type="SUPFAM" id="SSF160240">
    <property type="entry name" value="Cation efflux protein cytoplasmic domain-like"/>
    <property type="match status" value="1"/>
</dbReference>
<keyword evidence="6 7" id="KW-0472">Membrane</keyword>
<sequence length="294" mass="32118">MIEVSKKTSVPGQKIIIGSLFSNLFLGLLKLLTGIFGNSFALIADSIESFSDVISSVILFIGLKVSVKERDENHPYGHGKAEPIASIALTFLLYAAAIFIITESIQNIRTPHKPPAPFTLILLGAIIFIKEILFRFVSKAGETHQSSAMKAEAWHHRSDALSSLAAFFGIAIAIIGGEGYESADDWAALAASALVIYNAWTIMRSAMNELMDVAPDPSIAQQVKDIARKVPGVVQLDKCLVRKMGFDFYVDLHVMVNADISVKEGHKLAHDVKNQLLKDLPKIKDVLIHIEPAE</sequence>
<evidence type="ECO:0000256" key="2">
    <source>
        <dbReference type="ARBA" id="ARBA00008114"/>
    </source>
</evidence>
<evidence type="ECO:0000259" key="9">
    <source>
        <dbReference type="Pfam" id="PF16916"/>
    </source>
</evidence>
<keyword evidence="4 7" id="KW-0812">Transmembrane</keyword>
<dbReference type="InterPro" id="IPR002524">
    <property type="entry name" value="Cation_efflux"/>
</dbReference>
<evidence type="ECO:0000256" key="3">
    <source>
        <dbReference type="ARBA" id="ARBA00022448"/>
    </source>
</evidence>
<dbReference type="InterPro" id="IPR036837">
    <property type="entry name" value="Cation_efflux_CTD_sf"/>
</dbReference>
<feature type="domain" description="Cation efflux protein transmembrane" evidence="8">
    <location>
        <begin position="19"/>
        <end position="211"/>
    </location>
</feature>
<dbReference type="FunFam" id="1.20.1510.10:FF:000006">
    <property type="entry name" value="Divalent cation efflux transporter"/>
    <property type="match status" value="1"/>
</dbReference>
<dbReference type="OrthoDB" id="9806522at2"/>
<dbReference type="InterPro" id="IPR058533">
    <property type="entry name" value="Cation_efflux_TM"/>
</dbReference>
<dbReference type="PANTHER" id="PTHR43840:SF15">
    <property type="entry name" value="MITOCHONDRIAL METAL TRANSPORTER 1-RELATED"/>
    <property type="match status" value="1"/>
</dbReference>
<accession>A0A098LI80</accession>
<dbReference type="Pfam" id="PF16916">
    <property type="entry name" value="ZT_dimer"/>
    <property type="match status" value="1"/>
</dbReference>
<keyword evidence="11" id="KW-1185">Reference proteome</keyword>
<name>A0A098LI80_9BACT</name>
<evidence type="ECO:0000256" key="5">
    <source>
        <dbReference type="ARBA" id="ARBA00022989"/>
    </source>
</evidence>
<feature type="transmembrane region" description="Helical" evidence="7">
    <location>
        <begin position="158"/>
        <end position="180"/>
    </location>
</feature>
<dbReference type="SUPFAM" id="SSF161111">
    <property type="entry name" value="Cation efflux protein transmembrane domain-like"/>
    <property type="match status" value="1"/>
</dbReference>
<keyword evidence="3" id="KW-0813">Transport</keyword>
<feature type="transmembrane region" description="Helical" evidence="7">
    <location>
        <begin position="117"/>
        <end position="137"/>
    </location>
</feature>
<dbReference type="PANTHER" id="PTHR43840">
    <property type="entry name" value="MITOCHONDRIAL METAL TRANSPORTER 1-RELATED"/>
    <property type="match status" value="1"/>
</dbReference>
<evidence type="ECO:0000313" key="10">
    <source>
        <dbReference type="EMBL" id="GAL86167.1"/>
    </source>
</evidence>
<dbReference type="InterPro" id="IPR050291">
    <property type="entry name" value="CDF_Transporter"/>
</dbReference>
<dbReference type="NCBIfam" id="TIGR01297">
    <property type="entry name" value="CDF"/>
    <property type="match status" value="1"/>
</dbReference>
<dbReference type="EMBL" id="BBLT01000007">
    <property type="protein sequence ID" value="GAL86167.1"/>
    <property type="molecule type" value="Genomic_DNA"/>
</dbReference>
<dbReference type="InterPro" id="IPR027470">
    <property type="entry name" value="Cation_efflux_CTD"/>
</dbReference>
<dbReference type="Proteomes" id="UP000030185">
    <property type="component" value="Unassembled WGS sequence"/>
</dbReference>
<dbReference type="InterPro" id="IPR027469">
    <property type="entry name" value="Cation_efflux_TMD_sf"/>
</dbReference>
<comment type="similarity">
    <text evidence="2">Belongs to the cation diffusion facilitator (CDF) transporter (TC 2.A.4) family.</text>
</comment>
<dbReference type="STRING" id="153721.MYP_3396"/>
<evidence type="ECO:0000313" key="11">
    <source>
        <dbReference type="Proteomes" id="UP000030185"/>
    </source>
</evidence>
<feature type="domain" description="Cation efflux protein cytoplasmic" evidence="9">
    <location>
        <begin position="215"/>
        <end position="292"/>
    </location>
</feature>
<dbReference type="Gene3D" id="3.30.70.1350">
    <property type="entry name" value="Cation efflux protein, cytoplasmic domain"/>
    <property type="match status" value="1"/>
</dbReference>
<keyword evidence="5 7" id="KW-1133">Transmembrane helix</keyword>
<feature type="transmembrane region" description="Helical" evidence="7">
    <location>
        <begin position="186"/>
        <end position="203"/>
    </location>
</feature>
<evidence type="ECO:0000256" key="6">
    <source>
        <dbReference type="ARBA" id="ARBA00023136"/>
    </source>
</evidence>
<dbReference type="RefSeq" id="WP_045465660.1">
    <property type="nucleotide sequence ID" value="NZ_BBLT01000007.1"/>
</dbReference>
<reference evidence="10 11" key="1">
    <citation type="submission" date="2014-09" db="EMBL/GenBank/DDBJ databases">
        <title>Sporocytophaga myxococcoides PG-01 genome sequencing.</title>
        <authorList>
            <person name="Liu L."/>
            <person name="Gao P.J."/>
            <person name="Chen G.J."/>
            <person name="Wang L.S."/>
        </authorList>
    </citation>
    <scope>NUCLEOTIDE SEQUENCE [LARGE SCALE GENOMIC DNA]</scope>
    <source>
        <strain evidence="10 11">PG-01</strain>
    </source>
</reference>
<comment type="subcellular location">
    <subcellularLocation>
        <location evidence="1">Membrane</location>
        <topology evidence="1">Multi-pass membrane protein</topology>
    </subcellularLocation>
</comment>
<protein>
    <submittedName>
        <fullName evidence="10">Cobalt-zinc-cadmium resistance protein</fullName>
    </submittedName>
</protein>
<gene>
    <name evidence="10" type="ORF">MYP_3396</name>
</gene>
<dbReference type="eggNOG" id="COG0053">
    <property type="taxonomic scope" value="Bacteria"/>
</dbReference>
<evidence type="ECO:0000259" key="8">
    <source>
        <dbReference type="Pfam" id="PF01545"/>
    </source>
</evidence>
<evidence type="ECO:0000256" key="1">
    <source>
        <dbReference type="ARBA" id="ARBA00004141"/>
    </source>
</evidence>
<dbReference type="Gene3D" id="1.20.1510.10">
    <property type="entry name" value="Cation efflux protein transmembrane domain"/>
    <property type="match status" value="1"/>
</dbReference>
<dbReference type="Pfam" id="PF01545">
    <property type="entry name" value="Cation_efflux"/>
    <property type="match status" value="1"/>
</dbReference>
<organism evidence="10 11">
    <name type="scientific">Sporocytophaga myxococcoides</name>
    <dbReference type="NCBI Taxonomy" id="153721"/>
    <lineage>
        <taxon>Bacteria</taxon>
        <taxon>Pseudomonadati</taxon>
        <taxon>Bacteroidota</taxon>
        <taxon>Cytophagia</taxon>
        <taxon>Cytophagales</taxon>
        <taxon>Cytophagaceae</taxon>
        <taxon>Sporocytophaga</taxon>
    </lineage>
</organism>
<dbReference type="GO" id="GO:0008324">
    <property type="term" value="F:monoatomic cation transmembrane transporter activity"/>
    <property type="evidence" value="ECO:0007669"/>
    <property type="project" value="InterPro"/>
</dbReference>